<organism evidence="1 2">
    <name type="scientific">Acaulospora morrowiae</name>
    <dbReference type="NCBI Taxonomy" id="94023"/>
    <lineage>
        <taxon>Eukaryota</taxon>
        <taxon>Fungi</taxon>
        <taxon>Fungi incertae sedis</taxon>
        <taxon>Mucoromycota</taxon>
        <taxon>Glomeromycotina</taxon>
        <taxon>Glomeromycetes</taxon>
        <taxon>Diversisporales</taxon>
        <taxon>Acaulosporaceae</taxon>
        <taxon>Acaulospora</taxon>
    </lineage>
</organism>
<comment type="caution">
    <text evidence="1">The sequence shown here is derived from an EMBL/GenBank/DDBJ whole genome shotgun (WGS) entry which is preliminary data.</text>
</comment>
<keyword evidence="2" id="KW-1185">Reference proteome</keyword>
<gene>
    <name evidence="1" type="ORF">AMORRO_LOCUS6673</name>
</gene>
<protein>
    <submittedName>
        <fullName evidence="1">9231_t:CDS:1</fullName>
    </submittedName>
</protein>
<sequence>MEILNLGVGDSFKGFGNVAFEVAKFAGKATVTTAAGASIVATGGLAAPLIGASFYVVGKLVKGISKDYDNKILENVGDLVEDVGINSVTGGIFSLGTGIQAVKEIVNHGQEVVDGVKVIINASETIQVGGKVYELQ</sequence>
<reference evidence="1" key="1">
    <citation type="submission" date="2021-06" db="EMBL/GenBank/DDBJ databases">
        <authorList>
            <person name="Kallberg Y."/>
            <person name="Tangrot J."/>
            <person name="Rosling A."/>
        </authorList>
    </citation>
    <scope>NUCLEOTIDE SEQUENCE</scope>
    <source>
        <strain evidence="1">CL551</strain>
    </source>
</reference>
<dbReference type="AlphaFoldDB" id="A0A9N9BPR1"/>
<dbReference type="EMBL" id="CAJVPV010004549">
    <property type="protein sequence ID" value="CAG8575501.1"/>
    <property type="molecule type" value="Genomic_DNA"/>
</dbReference>
<evidence type="ECO:0000313" key="2">
    <source>
        <dbReference type="Proteomes" id="UP000789342"/>
    </source>
</evidence>
<proteinExistence type="predicted"/>
<accession>A0A9N9BPR1</accession>
<dbReference type="Proteomes" id="UP000789342">
    <property type="component" value="Unassembled WGS sequence"/>
</dbReference>
<dbReference type="OrthoDB" id="2419869at2759"/>
<evidence type="ECO:0000313" key="1">
    <source>
        <dbReference type="EMBL" id="CAG8575501.1"/>
    </source>
</evidence>
<name>A0A9N9BPR1_9GLOM</name>